<proteinExistence type="predicted"/>
<gene>
    <name evidence="1" type="ORF">GUJ93_ZPchr0002g25424</name>
</gene>
<evidence type="ECO:0000313" key="2">
    <source>
        <dbReference type="Proteomes" id="UP000729402"/>
    </source>
</evidence>
<accession>A0A8J5RUF3</accession>
<reference evidence="1" key="1">
    <citation type="journal article" date="2021" name="bioRxiv">
        <title>Whole Genome Assembly and Annotation of Northern Wild Rice, Zizania palustris L., Supports a Whole Genome Duplication in the Zizania Genus.</title>
        <authorList>
            <person name="Haas M."/>
            <person name="Kono T."/>
            <person name="Macchietto M."/>
            <person name="Millas R."/>
            <person name="McGilp L."/>
            <person name="Shao M."/>
            <person name="Duquette J."/>
            <person name="Hirsch C.N."/>
            <person name="Kimball J."/>
        </authorList>
    </citation>
    <scope>NUCLEOTIDE SEQUENCE</scope>
    <source>
        <tissue evidence="1">Fresh leaf tissue</tissue>
    </source>
</reference>
<sequence>MLTTSPPPATSPARSPLLPVASCHVPPPHLPAASARLCPPPPLASPLPAASALLPVQLFLFDHQEGFDFNFDLN</sequence>
<name>A0A8J5RUF3_ZIZPA</name>
<protein>
    <submittedName>
        <fullName evidence="1">Uncharacterized protein</fullName>
    </submittedName>
</protein>
<dbReference type="AlphaFoldDB" id="A0A8J5RUF3"/>
<evidence type="ECO:0000313" key="1">
    <source>
        <dbReference type="EMBL" id="KAG8056682.1"/>
    </source>
</evidence>
<organism evidence="1 2">
    <name type="scientific">Zizania palustris</name>
    <name type="common">Northern wild rice</name>
    <dbReference type="NCBI Taxonomy" id="103762"/>
    <lineage>
        <taxon>Eukaryota</taxon>
        <taxon>Viridiplantae</taxon>
        <taxon>Streptophyta</taxon>
        <taxon>Embryophyta</taxon>
        <taxon>Tracheophyta</taxon>
        <taxon>Spermatophyta</taxon>
        <taxon>Magnoliopsida</taxon>
        <taxon>Liliopsida</taxon>
        <taxon>Poales</taxon>
        <taxon>Poaceae</taxon>
        <taxon>BOP clade</taxon>
        <taxon>Oryzoideae</taxon>
        <taxon>Oryzeae</taxon>
        <taxon>Zizaniinae</taxon>
        <taxon>Zizania</taxon>
    </lineage>
</organism>
<dbReference type="Proteomes" id="UP000729402">
    <property type="component" value="Unassembled WGS sequence"/>
</dbReference>
<reference evidence="1" key="2">
    <citation type="submission" date="2021-02" db="EMBL/GenBank/DDBJ databases">
        <authorList>
            <person name="Kimball J.A."/>
            <person name="Haas M.W."/>
            <person name="Macchietto M."/>
            <person name="Kono T."/>
            <person name="Duquette J."/>
            <person name="Shao M."/>
        </authorList>
    </citation>
    <scope>NUCLEOTIDE SEQUENCE</scope>
    <source>
        <tissue evidence="1">Fresh leaf tissue</tissue>
    </source>
</reference>
<dbReference type="EMBL" id="JAAALK010000287">
    <property type="protein sequence ID" value="KAG8056682.1"/>
    <property type="molecule type" value="Genomic_DNA"/>
</dbReference>
<keyword evidence="2" id="KW-1185">Reference proteome</keyword>
<comment type="caution">
    <text evidence="1">The sequence shown here is derived from an EMBL/GenBank/DDBJ whole genome shotgun (WGS) entry which is preliminary data.</text>
</comment>